<evidence type="ECO:0000313" key="6">
    <source>
        <dbReference type="EMBL" id="MYD90532.1"/>
    </source>
</evidence>
<dbReference type="InterPro" id="IPR003593">
    <property type="entry name" value="AAA+_ATPase"/>
</dbReference>
<accession>A0A6B1DV05</accession>
<name>A0A6B1DV05_9CHLR</name>
<evidence type="ECO:0000259" key="5">
    <source>
        <dbReference type="PROSITE" id="PS50893"/>
    </source>
</evidence>
<dbReference type="PANTHER" id="PTHR42781:SF4">
    <property type="entry name" value="SPERMIDINE_PUTRESCINE IMPORT ATP-BINDING PROTEIN POTA"/>
    <property type="match status" value="1"/>
</dbReference>
<dbReference type="Gene3D" id="2.40.50.100">
    <property type="match status" value="1"/>
</dbReference>
<dbReference type="InterPro" id="IPR027417">
    <property type="entry name" value="P-loop_NTPase"/>
</dbReference>
<evidence type="ECO:0000256" key="4">
    <source>
        <dbReference type="ARBA" id="ARBA00066388"/>
    </source>
</evidence>
<comment type="caution">
    <text evidence="6">The sequence shown here is derived from an EMBL/GenBank/DDBJ whole genome shotgun (WGS) entry which is preliminary data.</text>
</comment>
<dbReference type="SUPFAM" id="SSF50331">
    <property type="entry name" value="MOP-like"/>
    <property type="match status" value="1"/>
</dbReference>
<sequence length="359" mass="39344">MATLKLHSLVKRFGDVTAVNGVDLSVENGEFLCLLGPSGCGKTTALRMIAGFENPTAGDIFIDGMPVTAMPPNRRPTAMVFQQYTLWPHMSVFQNIAYGLRLRRLARAVVEEKVADGLDLVGLAGYEKRLPSQLSGGQQQRVALARALVLEPKILLLDEPFSSLDAALRVRLREELLRIQRQLGIATIFVTHDQEEALSLADRIALMQLGNIVQLDTPSELYAHPRNLFAAEFIGAMNLLPTHPSDPTLGLDPRTLSLPPGMQGNASLTVAIRPEDFQVTVPSEPGMWTGEVEQTMDMGHYRKVLVTLAGASAPVKVFMAKSMEVRERQTIGLTPLRYLVYAEGSEPVEVVPDRPMPLA</sequence>
<dbReference type="PROSITE" id="PS00211">
    <property type="entry name" value="ABC_TRANSPORTER_1"/>
    <property type="match status" value="1"/>
</dbReference>
<dbReference type="Gene3D" id="3.40.50.300">
    <property type="entry name" value="P-loop containing nucleotide triphosphate hydrolases"/>
    <property type="match status" value="1"/>
</dbReference>
<dbReference type="InterPro" id="IPR003439">
    <property type="entry name" value="ABC_transporter-like_ATP-bd"/>
</dbReference>
<dbReference type="PROSITE" id="PS50893">
    <property type="entry name" value="ABC_TRANSPORTER_2"/>
    <property type="match status" value="1"/>
</dbReference>
<dbReference type="GO" id="GO:0016887">
    <property type="term" value="F:ATP hydrolysis activity"/>
    <property type="evidence" value="ECO:0007669"/>
    <property type="project" value="InterPro"/>
</dbReference>
<evidence type="ECO:0000256" key="3">
    <source>
        <dbReference type="ARBA" id="ARBA00022840"/>
    </source>
</evidence>
<dbReference type="SUPFAM" id="SSF52540">
    <property type="entry name" value="P-loop containing nucleoside triphosphate hydrolases"/>
    <property type="match status" value="1"/>
</dbReference>
<protein>
    <recommendedName>
        <fullName evidence="4">ABC-type quaternary amine transporter</fullName>
        <ecNumber evidence="4">7.6.2.9</ecNumber>
    </recommendedName>
</protein>
<keyword evidence="3 6" id="KW-0067">ATP-binding</keyword>
<evidence type="ECO:0000256" key="2">
    <source>
        <dbReference type="ARBA" id="ARBA00022741"/>
    </source>
</evidence>
<dbReference type="EC" id="7.6.2.9" evidence="4"/>
<dbReference type="InterPro" id="IPR017871">
    <property type="entry name" value="ABC_transporter-like_CS"/>
</dbReference>
<dbReference type="GO" id="GO:0015418">
    <property type="term" value="F:ABC-type quaternary ammonium compound transporting activity"/>
    <property type="evidence" value="ECO:0007669"/>
    <property type="project" value="UniProtKB-EC"/>
</dbReference>
<dbReference type="EMBL" id="VXPY01000067">
    <property type="protein sequence ID" value="MYD90532.1"/>
    <property type="molecule type" value="Genomic_DNA"/>
</dbReference>
<reference evidence="6" key="1">
    <citation type="submission" date="2019-09" db="EMBL/GenBank/DDBJ databases">
        <title>Characterisation of the sponge microbiome using genome-centric metagenomics.</title>
        <authorList>
            <person name="Engelberts J.P."/>
            <person name="Robbins S.J."/>
            <person name="De Goeij J.M."/>
            <person name="Aranda M."/>
            <person name="Bell S.C."/>
            <person name="Webster N.S."/>
        </authorList>
    </citation>
    <scope>NUCLEOTIDE SEQUENCE</scope>
    <source>
        <strain evidence="6">SB0662_bin_9</strain>
    </source>
</reference>
<dbReference type="AlphaFoldDB" id="A0A6B1DV05"/>
<dbReference type="FunFam" id="3.40.50.300:FF:000425">
    <property type="entry name" value="Probable ABC transporter, ATP-binding subunit"/>
    <property type="match status" value="1"/>
</dbReference>
<keyword evidence="2" id="KW-0547">Nucleotide-binding</keyword>
<feature type="domain" description="ABC transporter" evidence="5">
    <location>
        <begin position="4"/>
        <end position="234"/>
    </location>
</feature>
<proteinExistence type="predicted"/>
<dbReference type="GO" id="GO:0005524">
    <property type="term" value="F:ATP binding"/>
    <property type="evidence" value="ECO:0007669"/>
    <property type="project" value="UniProtKB-KW"/>
</dbReference>
<organism evidence="6">
    <name type="scientific">Caldilineaceae bacterium SB0662_bin_9</name>
    <dbReference type="NCBI Taxonomy" id="2605258"/>
    <lineage>
        <taxon>Bacteria</taxon>
        <taxon>Bacillati</taxon>
        <taxon>Chloroflexota</taxon>
        <taxon>Caldilineae</taxon>
        <taxon>Caldilineales</taxon>
        <taxon>Caldilineaceae</taxon>
    </lineage>
</organism>
<gene>
    <name evidence="6" type="ORF">F4Y08_09400</name>
</gene>
<keyword evidence="1" id="KW-0813">Transport</keyword>
<dbReference type="SMART" id="SM00382">
    <property type="entry name" value="AAA"/>
    <property type="match status" value="1"/>
</dbReference>
<dbReference type="InterPro" id="IPR008995">
    <property type="entry name" value="Mo/tungstate-bd_C_term_dom"/>
</dbReference>
<dbReference type="PANTHER" id="PTHR42781">
    <property type="entry name" value="SPERMIDINE/PUTRESCINE IMPORT ATP-BINDING PROTEIN POTA"/>
    <property type="match status" value="1"/>
</dbReference>
<dbReference type="Pfam" id="PF00005">
    <property type="entry name" value="ABC_tran"/>
    <property type="match status" value="1"/>
</dbReference>
<evidence type="ECO:0000256" key="1">
    <source>
        <dbReference type="ARBA" id="ARBA00022448"/>
    </source>
</evidence>
<dbReference type="InterPro" id="IPR050093">
    <property type="entry name" value="ABC_SmlMolc_Importer"/>
</dbReference>